<feature type="region of interest" description="Disordered" evidence="1">
    <location>
        <begin position="1"/>
        <end position="20"/>
    </location>
</feature>
<gene>
    <name evidence="2" type="ORF">PACLA_8A020382</name>
</gene>
<dbReference type="EMBL" id="CACRXK020001336">
    <property type="protein sequence ID" value="CAB3988522.1"/>
    <property type="molecule type" value="Genomic_DNA"/>
</dbReference>
<protein>
    <submittedName>
        <fullName evidence="2">Uncharacterized protein</fullName>
    </submittedName>
</protein>
<evidence type="ECO:0000313" key="3">
    <source>
        <dbReference type="Proteomes" id="UP001152795"/>
    </source>
</evidence>
<accession>A0A6S7GGD0</accession>
<comment type="caution">
    <text evidence="2">The sequence shown here is derived from an EMBL/GenBank/DDBJ whole genome shotgun (WGS) entry which is preliminary data.</text>
</comment>
<dbReference type="AlphaFoldDB" id="A0A6S7GGD0"/>
<feature type="compositionally biased region" description="Polar residues" evidence="1">
    <location>
        <begin position="11"/>
        <end position="20"/>
    </location>
</feature>
<name>A0A6S7GGD0_PARCT</name>
<evidence type="ECO:0000313" key="2">
    <source>
        <dbReference type="EMBL" id="CAB3988522.1"/>
    </source>
</evidence>
<reference evidence="2" key="1">
    <citation type="submission" date="2020-04" db="EMBL/GenBank/DDBJ databases">
        <authorList>
            <person name="Alioto T."/>
            <person name="Alioto T."/>
            <person name="Gomez Garrido J."/>
        </authorList>
    </citation>
    <scope>NUCLEOTIDE SEQUENCE</scope>
    <source>
        <strain evidence="2">A484AB</strain>
    </source>
</reference>
<keyword evidence="3" id="KW-1185">Reference proteome</keyword>
<dbReference type="Proteomes" id="UP001152795">
    <property type="component" value="Unassembled WGS sequence"/>
</dbReference>
<feature type="compositionally biased region" description="Basic and acidic residues" evidence="1">
    <location>
        <begin position="1"/>
        <end position="10"/>
    </location>
</feature>
<evidence type="ECO:0000256" key="1">
    <source>
        <dbReference type="SAM" id="MobiDB-lite"/>
    </source>
</evidence>
<proteinExistence type="predicted"/>
<organism evidence="2 3">
    <name type="scientific">Paramuricea clavata</name>
    <name type="common">Red gorgonian</name>
    <name type="synonym">Violescent sea-whip</name>
    <dbReference type="NCBI Taxonomy" id="317549"/>
    <lineage>
        <taxon>Eukaryota</taxon>
        <taxon>Metazoa</taxon>
        <taxon>Cnidaria</taxon>
        <taxon>Anthozoa</taxon>
        <taxon>Octocorallia</taxon>
        <taxon>Malacalcyonacea</taxon>
        <taxon>Plexauridae</taxon>
        <taxon>Paramuricea</taxon>
    </lineage>
</organism>
<sequence>MEDKWPERRSSNTPDSSQELKMQVRANRLEQCISRVGKCEIGLSIVRVQSWVNRFIRNCERTCKNRETEESTPMELVISKEQIIKRDTRESLCKRDCCVEERQTGTKEQLFIKVKSNAREWNVMVEYEIMKCKGTLKRTEISNNIAKETPCNKTYCQVSP</sequence>